<feature type="non-terminal residue" evidence="2">
    <location>
        <position position="77"/>
    </location>
</feature>
<dbReference type="AlphaFoldDB" id="A0A392PDR4"/>
<evidence type="ECO:0000313" key="2">
    <source>
        <dbReference type="EMBL" id="MCI09005.1"/>
    </source>
</evidence>
<dbReference type="PANTHER" id="PTHR33870:SF25">
    <property type="entry name" value="PROTEIN, PUTATIVE-RELATED"/>
    <property type="match status" value="1"/>
</dbReference>
<accession>A0A392PDR4</accession>
<feature type="region of interest" description="Disordered" evidence="1">
    <location>
        <begin position="1"/>
        <end position="77"/>
    </location>
</feature>
<reference evidence="2 3" key="1">
    <citation type="journal article" date="2018" name="Front. Plant Sci.">
        <title>Red Clover (Trifolium pratense) and Zigzag Clover (T. medium) - A Picture of Genomic Similarities and Differences.</title>
        <authorList>
            <person name="Dluhosova J."/>
            <person name="Istvanek J."/>
            <person name="Nedelnik J."/>
            <person name="Repkova J."/>
        </authorList>
    </citation>
    <scope>NUCLEOTIDE SEQUENCE [LARGE SCALE GENOMIC DNA]</scope>
    <source>
        <strain evidence="3">cv. 10/8</strain>
        <tissue evidence="2">Leaf</tissue>
    </source>
</reference>
<dbReference type="PANTHER" id="PTHR33870">
    <property type="entry name" value="CARDIOMYOPATHY-ASSOCIATED PROTEIN"/>
    <property type="match status" value="1"/>
</dbReference>
<protein>
    <submittedName>
        <fullName evidence="2">Uro-adherence factor A-like</fullName>
    </submittedName>
</protein>
<comment type="caution">
    <text evidence="2">The sequence shown here is derived from an EMBL/GenBank/DDBJ whole genome shotgun (WGS) entry which is preliminary data.</text>
</comment>
<evidence type="ECO:0000256" key="1">
    <source>
        <dbReference type="SAM" id="MobiDB-lite"/>
    </source>
</evidence>
<proteinExistence type="predicted"/>
<evidence type="ECO:0000313" key="3">
    <source>
        <dbReference type="Proteomes" id="UP000265520"/>
    </source>
</evidence>
<dbReference type="EMBL" id="LXQA010071052">
    <property type="protein sequence ID" value="MCI09005.1"/>
    <property type="molecule type" value="Genomic_DNA"/>
</dbReference>
<feature type="compositionally biased region" description="Basic and acidic residues" evidence="1">
    <location>
        <begin position="34"/>
        <end position="67"/>
    </location>
</feature>
<keyword evidence="3" id="KW-1185">Reference proteome</keyword>
<name>A0A392PDR4_9FABA</name>
<organism evidence="2 3">
    <name type="scientific">Trifolium medium</name>
    <dbReference type="NCBI Taxonomy" id="97028"/>
    <lineage>
        <taxon>Eukaryota</taxon>
        <taxon>Viridiplantae</taxon>
        <taxon>Streptophyta</taxon>
        <taxon>Embryophyta</taxon>
        <taxon>Tracheophyta</taxon>
        <taxon>Spermatophyta</taxon>
        <taxon>Magnoliopsida</taxon>
        <taxon>eudicotyledons</taxon>
        <taxon>Gunneridae</taxon>
        <taxon>Pentapetalae</taxon>
        <taxon>rosids</taxon>
        <taxon>fabids</taxon>
        <taxon>Fabales</taxon>
        <taxon>Fabaceae</taxon>
        <taxon>Papilionoideae</taxon>
        <taxon>50 kb inversion clade</taxon>
        <taxon>NPAAA clade</taxon>
        <taxon>Hologalegina</taxon>
        <taxon>IRL clade</taxon>
        <taxon>Trifolieae</taxon>
        <taxon>Trifolium</taxon>
    </lineage>
</organism>
<dbReference type="Proteomes" id="UP000265520">
    <property type="component" value="Unassembled WGS sequence"/>
</dbReference>
<sequence>MNPFDSPRAYDGIEMPGSAPSALRSPFDIPYEPFEEKPNLKGDSFDHEFIGDMPLEPKQDLEVRDQRIPNSRLSRLS</sequence>
<feature type="compositionally biased region" description="Polar residues" evidence="1">
    <location>
        <begin position="68"/>
        <end position="77"/>
    </location>
</feature>